<gene>
    <name evidence="1" type="ORF">SAMN02745781_01224</name>
</gene>
<sequence>MKNIQGYQFIHLELFSRISSRTHKRQSAKNMAKELCRSP</sequence>
<dbReference type="AlphaFoldDB" id="A0A1M4XYX7"/>
<organism evidence="1 2">
    <name type="scientific">Vibrio gazogenes DSM 21264 = NBRC 103151</name>
    <dbReference type="NCBI Taxonomy" id="1123492"/>
    <lineage>
        <taxon>Bacteria</taxon>
        <taxon>Pseudomonadati</taxon>
        <taxon>Pseudomonadota</taxon>
        <taxon>Gammaproteobacteria</taxon>
        <taxon>Vibrionales</taxon>
        <taxon>Vibrionaceae</taxon>
        <taxon>Vibrio</taxon>
    </lineage>
</organism>
<evidence type="ECO:0000313" key="1">
    <source>
        <dbReference type="EMBL" id="SHE98767.1"/>
    </source>
</evidence>
<keyword evidence="2" id="KW-1185">Reference proteome</keyword>
<protein>
    <submittedName>
        <fullName evidence="1">Uncharacterized protein</fullName>
    </submittedName>
</protein>
<name>A0A1M4XYX7_VIBGA</name>
<dbReference type="Proteomes" id="UP000184159">
    <property type="component" value="Unassembled WGS sequence"/>
</dbReference>
<accession>A0A1M4XYX7</accession>
<evidence type="ECO:0000313" key="2">
    <source>
        <dbReference type="Proteomes" id="UP000184159"/>
    </source>
</evidence>
<reference evidence="2" key="1">
    <citation type="submission" date="2016-11" db="EMBL/GenBank/DDBJ databases">
        <authorList>
            <person name="Varghese N."/>
            <person name="Submissions S."/>
        </authorList>
    </citation>
    <scope>NUCLEOTIDE SEQUENCE [LARGE SCALE GENOMIC DNA]</scope>
    <source>
        <strain evidence="2">DSM 21264</strain>
    </source>
</reference>
<dbReference type="EMBL" id="FQUH01000004">
    <property type="protein sequence ID" value="SHE98767.1"/>
    <property type="molecule type" value="Genomic_DNA"/>
</dbReference>
<proteinExistence type="predicted"/>